<dbReference type="RefSeq" id="WP_285150526.1">
    <property type="nucleotide sequence ID" value="NZ_JASSOM010000095.1"/>
</dbReference>
<sequence length="161" mass="18227">MNTEIKPKIDFSMKGLGLSLEAVDYIGNTYNVGSLSDEEKIMISSDISFIESKIEEFVTNLLRIHCTHPAHRNKAISLEPWRTYIFTGISNGIHSAVTILGADACFFNSKFYDDLVFSNCGYTIHSLPFDHTRDLFSGISIKIKLSKWVDRELMIQVSPKE</sequence>
<reference evidence="1 2" key="1">
    <citation type="submission" date="2023-06" db="EMBL/GenBank/DDBJ databases">
        <title>Identification and characterization of antibiotic-resistant Gram-negative bacteria.</title>
        <authorList>
            <person name="Cho G.-S."/>
            <person name="Lee J."/>
            <person name="Tai E."/>
            <person name="Jeong S."/>
            <person name="Kim I."/>
            <person name="Kim B.-E."/>
            <person name="Jeong M.-I."/>
            <person name="Oh K.-K."/>
            <person name="Franz C.M.A.P."/>
        </authorList>
    </citation>
    <scope>NUCLEOTIDE SEQUENCE [LARGE SCALE GENOMIC DNA]</scope>
    <source>
        <strain evidence="1 2">V106_12</strain>
    </source>
</reference>
<evidence type="ECO:0000313" key="2">
    <source>
        <dbReference type="Proteomes" id="UP001223214"/>
    </source>
</evidence>
<gene>
    <name evidence="1" type="ORF">QQF32_24895</name>
</gene>
<comment type="caution">
    <text evidence="1">The sequence shown here is derived from an EMBL/GenBank/DDBJ whole genome shotgun (WGS) entry which is preliminary data.</text>
</comment>
<organism evidence="1 2">
    <name type="scientific">Lelliottia wanjuensis</name>
    <dbReference type="NCBI Taxonomy" id="3050585"/>
    <lineage>
        <taxon>Bacteria</taxon>
        <taxon>Pseudomonadati</taxon>
        <taxon>Pseudomonadota</taxon>
        <taxon>Gammaproteobacteria</taxon>
        <taxon>Enterobacterales</taxon>
        <taxon>Enterobacteriaceae</taxon>
        <taxon>Lelliottia</taxon>
    </lineage>
</organism>
<proteinExistence type="predicted"/>
<keyword evidence="2" id="KW-1185">Reference proteome</keyword>
<dbReference type="AlphaFoldDB" id="A0AAP4FZ90"/>
<dbReference type="Proteomes" id="UP001223214">
    <property type="component" value="Unassembled WGS sequence"/>
</dbReference>
<dbReference type="EMBL" id="JASSOM010000095">
    <property type="protein sequence ID" value="MDK9366438.1"/>
    <property type="molecule type" value="Genomic_DNA"/>
</dbReference>
<accession>A0AAP4FZ90</accession>
<protein>
    <submittedName>
        <fullName evidence="1">Uncharacterized protein</fullName>
    </submittedName>
</protein>
<name>A0AAP4FZ90_9ENTR</name>
<evidence type="ECO:0000313" key="1">
    <source>
        <dbReference type="EMBL" id="MDK9366438.1"/>
    </source>
</evidence>